<sequence length="82" mass="9154">MFLYAVGDAESLSKATTCRTLRSVYLALKGYMHIFITFPGHRRTTYVKEGLYKNAGFSNVIGALDCSHIKIKRPSGAHEDDL</sequence>
<proteinExistence type="predicted"/>
<evidence type="ECO:0008006" key="3">
    <source>
        <dbReference type="Google" id="ProtNLM"/>
    </source>
</evidence>
<reference evidence="1 2" key="1">
    <citation type="submission" date="2021-07" db="EMBL/GenBank/DDBJ databases">
        <authorList>
            <person name="Palmer J.M."/>
        </authorList>
    </citation>
    <scope>NUCLEOTIDE SEQUENCE [LARGE SCALE GENOMIC DNA]</scope>
    <source>
        <strain evidence="1 2">AT_MEX2019</strain>
        <tissue evidence="1">Muscle</tissue>
    </source>
</reference>
<dbReference type="EMBL" id="JAHUTI010035068">
    <property type="protein sequence ID" value="MED6243657.1"/>
    <property type="molecule type" value="Genomic_DNA"/>
</dbReference>
<evidence type="ECO:0000313" key="1">
    <source>
        <dbReference type="EMBL" id="MED6243657.1"/>
    </source>
</evidence>
<dbReference type="Proteomes" id="UP001345963">
    <property type="component" value="Unassembled WGS sequence"/>
</dbReference>
<comment type="caution">
    <text evidence="1">The sequence shown here is derived from an EMBL/GenBank/DDBJ whole genome shotgun (WGS) entry which is preliminary data.</text>
</comment>
<name>A0ABU7AZF4_9TELE</name>
<evidence type="ECO:0000313" key="2">
    <source>
        <dbReference type="Proteomes" id="UP001345963"/>
    </source>
</evidence>
<organism evidence="1 2">
    <name type="scientific">Ataeniobius toweri</name>
    <dbReference type="NCBI Taxonomy" id="208326"/>
    <lineage>
        <taxon>Eukaryota</taxon>
        <taxon>Metazoa</taxon>
        <taxon>Chordata</taxon>
        <taxon>Craniata</taxon>
        <taxon>Vertebrata</taxon>
        <taxon>Euteleostomi</taxon>
        <taxon>Actinopterygii</taxon>
        <taxon>Neopterygii</taxon>
        <taxon>Teleostei</taxon>
        <taxon>Neoteleostei</taxon>
        <taxon>Acanthomorphata</taxon>
        <taxon>Ovalentaria</taxon>
        <taxon>Atherinomorphae</taxon>
        <taxon>Cyprinodontiformes</taxon>
        <taxon>Goodeidae</taxon>
        <taxon>Ataeniobius</taxon>
    </lineage>
</organism>
<gene>
    <name evidence="1" type="ORF">ATANTOWER_024524</name>
</gene>
<keyword evidence="2" id="KW-1185">Reference proteome</keyword>
<protein>
    <recommendedName>
        <fullName evidence="3">Nuclease HARBI1</fullName>
    </recommendedName>
</protein>
<accession>A0ABU7AZF4</accession>